<dbReference type="EMBL" id="MU155381">
    <property type="protein sequence ID" value="KAF9474398.1"/>
    <property type="molecule type" value="Genomic_DNA"/>
</dbReference>
<dbReference type="OrthoDB" id="2322499at2759"/>
<organism evidence="2 3">
    <name type="scientific">Pholiota conissans</name>
    <dbReference type="NCBI Taxonomy" id="109636"/>
    <lineage>
        <taxon>Eukaryota</taxon>
        <taxon>Fungi</taxon>
        <taxon>Dikarya</taxon>
        <taxon>Basidiomycota</taxon>
        <taxon>Agaricomycotina</taxon>
        <taxon>Agaricomycetes</taxon>
        <taxon>Agaricomycetidae</taxon>
        <taxon>Agaricales</taxon>
        <taxon>Agaricineae</taxon>
        <taxon>Strophariaceae</taxon>
        <taxon>Pholiota</taxon>
    </lineage>
</organism>
<sequence length="694" mass="80731">METNLVEKENVLTSSPVENACLLPFEQESSDELRDELGTGRGPNWDARTSEWPLTGFRKRGNFVKSYILTTLRIEAKSIRPRVSWILEGLWDRFPTELICSIYCLLHPIDLYHAICATKTLRRFLLNKNASFIWKETFLNHPDIPFYPDDVSAPKWASLLFGPATCDTCGMNNCLVEYAVRSRKCVDCKDYYPYNRRRNVFLDAIKPIIGEFPYPVSEIWSLAFEIRRFDSFLYPREGYHRTHYSLNQVLGLAKEMRKYLLEVQSGAPEGKSNYETYLKAARVMAVEREKYSSSFQLPTNIRIYYYSALGPGKCYGSKDILKGMRRRLDRSVRSTVKQVKTFKISPETDDNGDHDYDRSSPRRTPATRHKRTSRVYSHYNHATVRLLTHRARSRYIHPNDIESVCNLEFFSDYINDPDNLFVPLDYDTAQPEIRRFLETRLAAQKHLLFMLLLERGVLPQEANKDSQPDRYLELAIAVFRCSFCGQACVGWEEAIAHRHSDCPQEKFDFCESAYQALQIMFDVLRLDSDSLRTIKYTDLDAMDKRFISRICLSSFSWRECVDQEASVIENSESTVQYPTFDVLTEAQTKHGLAYGRPLTKARVIRHNHELHNVAKPVENVDFCFIHTREFPEPTPFFIGLNKNANHRCLRCPPGTHKLWMNKDHDLYRHLWDKHDIKSADLREGVDKGQSSGGR</sequence>
<keyword evidence="3" id="KW-1185">Reference proteome</keyword>
<evidence type="ECO:0000256" key="1">
    <source>
        <dbReference type="SAM" id="MobiDB-lite"/>
    </source>
</evidence>
<name>A0A9P6CWA9_9AGAR</name>
<evidence type="ECO:0008006" key="4">
    <source>
        <dbReference type="Google" id="ProtNLM"/>
    </source>
</evidence>
<feature type="compositionally biased region" description="Basic and acidic residues" evidence="1">
    <location>
        <begin position="351"/>
        <end position="360"/>
    </location>
</feature>
<accession>A0A9P6CWA9</accession>
<dbReference type="Proteomes" id="UP000807469">
    <property type="component" value="Unassembled WGS sequence"/>
</dbReference>
<reference evidence="2" key="1">
    <citation type="submission" date="2020-11" db="EMBL/GenBank/DDBJ databases">
        <authorList>
            <consortium name="DOE Joint Genome Institute"/>
            <person name="Ahrendt S."/>
            <person name="Riley R."/>
            <person name="Andreopoulos W."/>
            <person name="Labutti K."/>
            <person name="Pangilinan J."/>
            <person name="Ruiz-Duenas F.J."/>
            <person name="Barrasa J.M."/>
            <person name="Sanchez-Garcia M."/>
            <person name="Camarero S."/>
            <person name="Miyauchi S."/>
            <person name="Serrano A."/>
            <person name="Linde D."/>
            <person name="Babiker R."/>
            <person name="Drula E."/>
            <person name="Ayuso-Fernandez I."/>
            <person name="Pacheco R."/>
            <person name="Padilla G."/>
            <person name="Ferreira P."/>
            <person name="Barriuso J."/>
            <person name="Kellner H."/>
            <person name="Castanera R."/>
            <person name="Alfaro M."/>
            <person name="Ramirez L."/>
            <person name="Pisabarro A.G."/>
            <person name="Kuo A."/>
            <person name="Tritt A."/>
            <person name="Lipzen A."/>
            <person name="He G."/>
            <person name="Yan M."/>
            <person name="Ng V."/>
            <person name="Cullen D."/>
            <person name="Martin F."/>
            <person name="Rosso M.-N."/>
            <person name="Henrissat B."/>
            <person name="Hibbett D."/>
            <person name="Martinez A.T."/>
            <person name="Grigoriev I.V."/>
        </authorList>
    </citation>
    <scope>NUCLEOTIDE SEQUENCE</scope>
    <source>
        <strain evidence="2">CIRM-BRFM 674</strain>
    </source>
</reference>
<dbReference type="AlphaFoldDB" id="A0A9P6CWA9"/>
<proteinExistence type="predicted"/>
<gene>
    <name evidence="2" type="ORF">BDN70DRAFT_898992</name>
</gene>
<comment type="caution">
    <text evidence="2">The sequence shown here is derived from an EMBL/GenBank/DDBJ whole genome shotgun (WGS) entry which is preliminary data.</text>
</comment>
<evidence type="ECO:0000313" key="3">
    <source>
        <dbReference type="Proteomes" id="UP000807469"/>
    </source>
</evidence>
<protein>
    <recommendedName>
        <fullName evidence="4">F-box domain-containing protein</fullName>
    </recommendedName>
</protein>
<feature type="region of interest" description="Disordered" evidence="1">
    <location>
        <begin position="339"/>
        <end position="373"/>
    </location>
</feature>
<evidence type="ECO:0000313" key="2">
    <source>
        <dbReference type="EMBL" id="KAF9474398.1"/>
    </source>
</evidence>